<protein>
    <submittedName>
        <fullName evidence="7">AcrR family transcriptional regulator</fullName>
    </submittedName>
</protein>
<comment type="caution">
    <text evidence="7">The sequence shown here is derived from an EMBL/GenBank/DDBJ whole genome shotgun (WGS) entry which is preliminary data.</text>
</comment>
<evidence type="ECO:0000256" key="1">
    <source>
        <dbReference type="ARBA" id="ARBA00023015"/>
    </source>
</evidence>
<keyword evidence="3" id="KW-0804">Transcription</keyword>
<feature type="domain" description="HTH tetR-type" evidence="6">
    <location>
        <begin position="12"/>
        <end position="71"/>
    </location>
</feature>
<dbReference type="GO" id="GO:0003700">
    <property type="term" value="F:DNA-binding transcription factor activity"/>
    <property type="evidence" value="ECO:0007669"/>
    <property type="project" value="TreeGrafter"/>
</dbReference>
<evidence type="ECO:0000313" key="7">
    <source>
        <dbReference type="EMBL" id="NYD34494.1"/>
    </source>
</evidence>
<dbReference type="RefSeq" id="WP_218890071.1">
    <property type="nucleotide sequence ID" value="NZ_BAABHP010000018.1"/>
</dbReference>
<dbReference type="PROSITE" id="PS50977">
    <property type="entry name" value="HTH_TETR_2"/>
    <property type="match status" value="1"/>
</dbReference>
<dbReference type="PANTHER" id="PTHR30055:SF234">
    <property type="entry name" value="HTH-TYPE TRANSCRIPTIONAL REGULATOR BETI"/>
    <property type="match status" value="1"/>
</dbReference>
<dbReference type="SUPFAM" id="SSF46689">
    <property type="entry name" value="Homeodomain-like"/>
    <property type="match status" value="1"/>
</dbReference>
<dbReference type="PRINTS" id="PR00455">
    <property type="entry name" value="HTHTETR"/>
</dbReference>
<dbReference type="InterPro" id="IPR009057">
    <property type="entry name" value="Homeodomain-like_sf"/>
</dbReference>
<feature type="region of interest" description="Disordered" evidence="5">
    <location>
        <begin position="185"/>
        <end position="218"/>
    </location>
</feature>
<proteinExistence type="predicted"/>
<dbReference type="InterPro" id="IPR050109">
    <property type="entry name" value="HTH-type_TetR-like_transc_reg"/>
</dbReference>
<dbReference type="AlphaFoldDB" id="A0A7Y9J4A8"/>
<dbReference type="GO" id="GO:0000976">
    <property type="term" value="F:transcription cis-regulatory region binding"/>
    <property type="evidence" value="ECO:0007669"/>
    <property type="project" value="TreeGrafter"/>
</dbReference>
<dbReference type="PANTHER" id="PTHR30055">
    <property type="entry name" value="HTH-TYPE TRANSCRIPTIONAL REGULATOR RUTR"/>
    <property type="match status" value="1"/>
</dbReference>
<dbReference type="InterPro" id="IPR049445">
    <property type="entry name" value="TetR_SbtR-like_C"/>
</dbReference>
<dbReference type="Pfam" id="PF21597">
    <property type="entry name" value="TetR_C_43"/>
    <property type="match status" value="1"/>
</dbReference>
<name>A0A7Y9J4A8_9PSEU</name>
<evidence type="ECO:0000259" key="6">
    <source>
        <dbReference type="PROSITE" id="PS50977"/>
    </source>
</evidence>
<dbReference type="SUPFAM" id="SSF48498">
    <property type="entry name" value="Tetracyclin repressor-like, C-terminal domain"/>
    <property type="match status" value="1"/>
</dbReference>
<sequence length="218" mass="22661">MTDGMPLRRDAERNRQRLLDAAARLVVERGHGVPLEDVATAAGVGIGTLYRRFPDRDALVRALFDRHVEAVAALAEAAVADDRHGDGVERFLTAVAEQQAGEGGLSQVLRSGPLGMELAARAQARITPSIEVLLGRAHAAGTIDPAIGPGDLVLVDLMVSGVQAAGSPDDGSWRRALALALAGLRPGTAPAGDSPDDEAVRRLQGRPRPRLPSGSAGA</sequence>
<dbReference type="EMBL" id="JACCBN010000001">
    <property type="protein sequence ID" value="NYD34494.1"/>
    <property type="molecule type" value="Genomic_DNA"/>
</dbReference>
<dbReference type="Pfam" id="PF00440">
    <property type="entry name" value="TetR_N"/>
    <property type="match status" value="1"/>
</dbReference>
<evidence type="ECO:0000256" key="3">
    <source>
        <dbReference type="ARBA" id="ARBA00023163"/>
    </source>
</evidence>
<keyword evidence="2 4" id="KW-0238">DNA-binding</keyword>
<keyword evidence="8" id="KW-1185">Reference proteome</keyword>
<organism evidence="7 8">
    <name type="scientific">Actinomycetospora corticicola</name>
    <dbReference type="NCBI Taxonomy" id="663602"/>
    <lineage>
        <taxon>Bacteria</taxon>
        <taxon>Bacillati</taxon>
        <taxon>Actinomycetota</taxon>
        <taxon>Actinomycetes</taxon>
        <taxon>Pseudonocardiales</taxon>
        <taxon>Pseudonocardiaceae</taxon>
        <taxon>Actinomycetospora</taxon>
    </lineage>
</organism>
<evidence type="ECO:0000313" key="8">
    <source>
        <dbReference type="Proteomes" id="UP000535890"/>
    </source>
</evidence>
<dbReference type="InterPro" id="IPR001647">
    <property type="entry name" value="HTH_TetR"/>
</dbReference>
<dbReference type="InterPro" id="IPR036271">
    <property type="entry name" value="Tet_transcr_reg_TetR-rel_C_sf"/>
</dbReference>
<evidence type="ECO:0000256" key="5">
    <source>
        <dbReference type="SAM" id="MobiDB-lite"/>
    </source>
</evidence>
<reference evidence="7 8" key="1">
    <citation type="submission" date="2020-07" db="EMBL/GenBank/DDBJ databases">
        <title>Sequencing the genomes of 1000 actinobacteria strains.</title>
        <authorList>
            <person name="Klenk H.-P."/>
        </authorList>
    </citation>
    <scope>NUCLEOTIDE SEQUENCE [LARGE SCALE GENOMIC DNA]</scope>
    <source>
        <strain evidence="7 8">DSM 45772</strain>
    </source>
</reference>
<dbReference type="Gene3D" id="1.10.357.10">
    <property type="entry name" value="Tetracycline Repressor, domain 2"/>
    <property type="match status" value="1"/>
</dbReference>
<keyword evidence="1" id="KW-0805">Transcription regulation</keyword>
<dbReference type="Proteomes" id="UP000535890">
    <property type="component" value="Unassembled WGS sequence"/>
</dbReference>
<accession>A0A7Y9J4A8</accession>
<feature type="DNA-binding region" description="H-T-H motif" evidence="4">
    <location>
        <begin position="34"/>
        <end position="53"/>
    </location>
</feature>
<evidence type="ECO:0000256" key="4">
    <source>
        <dbReference type="PROSITE-ProRule" id="PRU00335"/>
    </source>
</evidence>
<gene>
    <name evidence="7" type="ORF">BJ983_000596</name>
</gene>
<evidence type="ECO:0000256" key="2">
    <source>
        <dbReference type="ARBA" id="ARBA00023125"/>
    </source>
</evidence>